<comment type="caution">
    <text evidence="4">The sequence shown here is derived from an EMBL/GenBank/DDBJ whole genome shotgun (WGS) entry which is preliminary data.</text>
</comment>
<feature type="transmembrane region" description="Helical" evidence="3">
    <location>
        <begin position="101"/>
        <end position="121"/>
    </location>
</feature>
<dbReference type="Pfam" id="PF01312">
    <property type="entry name" value="Bac_export_2"/>
    <property type="match status" value="1"/>
</dbReference>
<dbReference type="Gene3D" id="3.40.1690.10">
    <property type="entry name" value="secretion proteins EscU"/>
    <property type="match status" value="1"/>
</dbReference>
<evidence type="ECO:0000256" key="3">
    <source>
        <dbReference type="SAM" id="Phobius"/>
    </source>
</evidence>
<dbReference type="AlphaFoldDB" id="A0A2W5S9G3"/>
<dbReference type="GO" id="GO:0005886">
    <property type="term" value="C:plasma membrane"/>
    <property type="evidence" value="ECO:0007669"/>
    <property type="project" value="TreeGrafter"/>
</dbReference>
<dbReference type="GO" id="GO:0009306">
    <property type="term" value="P:protein secretion"/>
    <property type="evidence" value="ECO:0007669"/>
    <property type="project" value="InterPro"/>
</dbReference>
<dbReference type="PRINTS" id="PR00950">
    <property type="entry name" value="TYPE3IMSPROT"/>
</dbReference>
<evidence type="ECO:0000313" key="5">
    <source>
        <dbReference type="Proteomes" id="UP000248975"/>
    </source>
</evidence>
<name>A0A2W5S9G3_CERSP</name>
<keyword evidence="3" id="KW-1133">Transmembrane helix</keyword>
<dbReference type="EMBL" id="QFQS01000002">
    <property type="protein sequence ID" value="PZQ97612.1"/>
    <property type="molecule type" value="Genomic_DNA"/>
</dbReference>
<keyword evidence="3" id="KW-0812">Transmembrane</keyword>
<evidence type="ECO:0000256" key="1">
    <source>
        <dbReference type="ARBA" id="ARBA00010690"/>
    </source>
</evidence>
<reference evidence="4 5" key="1">
    <citation type="submission" date="2017-08" db="EMBL/GenBank/DDBJ databases">
        <title>Infants hospitalized years apart are colonized by the same room-sourced microbial strains.</title>
        <authorList>
            <person name="Brooks B."/>
            <person name="Olm M.R."/>
            <person name="Firek B.A."/>
            <person name="Baker R."/>
            <person name="Thomas B.C."/>
            <person name="Morowitz M.J."/>
            <person name="Banfield J.F."/>
        </authorList>
    </citation>
    <scope>NUCLEOTIDE SEQUENCE [LARGE SCALE GENOMIC DNA]</scope>
    <source>
        <strain evidence="4">S2_003_000_R2_11</strain>
    </source>
</reference>
<feature type="region of interest" description="Disordered" evidence="2">
    <location>
        <begin position="231"/>
        <end position="250"/>
    </location>
</feature>
<dbReference type="InterPro" id="IPR029025">
    <property type="entry name" value="T3SS_substrate_exporter_C"/>
</dbReference>
<comment type="similarity">
    <text evidence="1">Belongs to the type III secretion exporter family.</text>
</comment>
<accession>A0A2W5S9G3</accession>
<evidence type="ECO:0000313" key="4">
    <source>
        <dbReference type="EMBL" id="PZQ97612.1"/>
    </source>
</evidence>
<keyword evidence="4" id="KW-0966">Cell projection</keyword>
<organism evidence="4 5">
    <name type="scientific">Cereibacter sphaeroides</name>
    <name type="common">Rhodobacter sphaeroides</name>
    <dbReference type="NCBI Taxonomy" id="1063"/>
    <lineage>
        <taxon>Bacteria</taxon>
        <taxon>Pseudomonadati</taxon>
        <taxon>Pseudomonadota</taxon>
        <taxon>Alphaproteobacteria</taxon>
        <taxon>Rhodobacterales</taxon>
        <taxon>Paracoccaceae</taxon>
        <taxon>Cereibacter</taxon>
    </lineage>
</organism>
<feature type="transmembrane region" description="Helical" evidence="3">
    <location>
        <begin position="142"/>
        <end position="169"/>
    </location>
</feature>
<feature type="region of interest" description="Disordered" evidence="2">
    <location>
        <begin position="1"/>
        <end position="30"/>
    </location>
</feature>
<feature type="transmembrane region" description="Helical" evidence="3">
    <location>
        <begin position="189"/>
        <end position="215"/>
    </location>
</feature>
<evidence type="ECO:0000256" key="2">
    <source>
        <dbReference type="SAM" id="MobiDB-lite"/>
    </source>
</evidence>
<dbReference type="PANTHER" id="PTHR30531:SF12">
    <property type="entry name" value="FLAGELLAR BIOSYNTHETIC PROTEIN FLHB"/>
    <property type="match status" value="1"/>
</dbReference>
<protein>
    <submittedName>
        <fullName evidence="4">Flagellar biosynthesis protein FlhB</fullName>
    </submittedName>
</protein>
<sequence>MSGGDEGDTAHKSHEPSQKRLEDARDKGDVPRSADLVTAASYAGFVLGCVTQGPSSMDSLAQLGATMLDQSDRLSMLATAAGSAPIGGMLGAVGLAVLPFFAFPAAAALVALVAQGSLTFTPEKLNFRLSRLSLLAGFKQKFGLEGLFGFARSTVKLVIVSLLLGAFLLSRLGEILQSAELAPAAATLILLDQALTFLFLVLLITLVVGAADFLWQRYRFLHRNRMSRQEVLDESRQSEGDPHMKSERRQRGQEIAMNRMLMDVPRADVVIVNPTHYAVALLWNRSKGGAPVCVAKGVDGVAARIREKAAAAGVPIHGDPPTARALFATIDIGQEVRPEHYRAVAAAIRFAEAMRKRAKGMR</sequence>
<feature type="compositionally biased region" description="Basic and acidic residues" evidence="2">
    <location>
        <begin position="8"/>
        <end position="30"/>
    </location>
</feature>
<dbReference type="SUPFAM" id="SSF160544">
    <property type="entry name" value="EscU C-terminal domain-like"/>
    <property type="match status" value="1"/>
</dbReference>
<proteinExistence type="inferred from homology"/>
<keyword evidence="3" id="KW-0472">Membrane</keyword>
<dbReference type="Proteomes" id="UP000248975">
    <property type="component" value="Unassembled WGS sequence"/>
</dbReference>
<dbReference type="InterPro" id="IPR006135">
    <property type="entry name" value="T3SS_substrate_exporter"/>
</dbReference>
<gene>
    <name evidence="4" type="ORF">DI533_10545</name>
</gene>
<keyword evidence="4" id="KW-0969">Cilium</keyword>
<keyword evidence="4" id="KW-0282">Flagellum</keyword>
<dbReference type="PANTHER" id="PTHR30531">
    <property type="entry name" value="FLAGELLAR BIOSYNTHETIC PROTEIN FLHB"/>
    <property type="match status" value="1"/>
</dbReference>